<organism evidence="2 3">
    <name type="scientific">Nothobranchius furzeri</name>
    <name type="common">Turquoise killifish</name>
    <dbReference type="NCBI Taxonomy" id="105023"/>
    <lineage>
        <taxon>Eukaryota</taxon>
        <taxon>Metazoa</taxon>
        <taxon>Chordata</taxon>
        <taxon>Craniata</taxon>
        <taxon>Vertebrata</taxon>
        <taxon>Euteleostomi</taxon>
        <taxon>Actinopterygii</taxon>
        <taxon>Neopterygii</taxon>
        <taxon>Teleostei</taxon>
        <taxon>Neoteleostei</taxon>
        <taxon>Acanthomorphata</taxon>
        <taxon>Ovalentaria</taxon>
        <taxon>Atherinomorphae</taxon>
        <taxon>Cyprinodontiformes</taxon>
        <taxon>Nothobranchiidae</taxon>
        <taxon>Nothobranchius</taxon>
    </lineage>
</organism>
<reference evidence="2" key="2">
    <citation type="submission" date="2025-09" db="UniProtKB">
        <authorList>
            <consortium name="Ensembl"/>
        </authorList>
    </citation>
    <scope>IDENTIFICATION</scope>
</reference>
<protein>
    <recommendedName>
        <fullName evidence="1">Complex 1 LYR protein domain-containing protein</fullName>
    </recommendedName>
</protein>
<dbReference type="Ensembl" id="ENSNFUT00015021554.1">
    <property type="protein sequence ID" value="ENSNFUP00015020587.1"/>
    <property type="gene ID" value="ENSNFUG00015009982.1"/>
</dbReference>
<dbReference type="AlphaFoldDB" id="A0A8C6LG07"/>
<accession>A0A8C6LG07</accession>
<reference evidence="2" key="1">
    <citation type="submission" date="2025-08" db="UniProtKB">
        <authorList>
            <consortium name="Ensembl"/>
        </authorList>
    </citation>
    <scope>IDENTIFICATION</scope>
</reference>
<sequence>MAASTRSQAISLYRTMLRESKKFPSYNYSRCHVIMTTRCSPWKCQQVTSPCTSGGDMLCQSVGTDTRRKTDI</sequence>
<keyword evidence="3" id="KW-1185">Reference proteome</keyword>
<dbReference type="Proteomes" id="UP000694548">
    <property type="component" value="Unassembled WGS sequence"/>
</dbReference>
<evidence type="ECO:0000313" key="3">
    <source>
        <dbReference type="Proteomes" id="UP000694548"/>
    </source>
</evidence>
<feature type="domain" description="Complex 1 LYR protein" evidence="1">
    <location>
        <begin position="8"/>
        <end position="30"/>
    </location>
</feature>
<name>A0A8C6LG07_NOTFU</name>
<dbReference type="GeneTree" id="ENSGT01030000236335"/>
<evidence type="ECO:0000259" key="1">
    <source>
        <dbReference type="Pfam" id="PF05347"/>
    </source>
</evidence>
<dbReference type="InterPro" id="IPR008011">
    <property type="entry name" value="Complex1_LYR_dom"/>
</dbReference>
<proteinExistence type="predicted"/>
<dbReference type="Pfam" id="PF05347">
    <property type="entry name" value="Complex1_LYR"/>
    <property type="match status" value="1"/>
</dbReference>
<evidence type="ECO:0000313" key="2">
    <source>
        <dbReference type="Ensembl" id="ENSNFUP00015020587.1"/>
    </source>
</evidence>